<reference evidence="1" key="1">
    <citation type="submission" date="2021-06" db="EMBL/GenBank/DDBJ databases">
        <authorList>
            <person name="Criscuolo A."/>
        </authorList>
    </citation>
    <scope>NUCLEOTIDE SEQUENCE</scope>
    <source>
        <strain evidence="1">CIP111803</strain>
    </source>
</reference>
<accession>A0A916JU60</accession>
<name>A0A916JU60_9MICO</name>
<dbReference type="AlphaFoldDB" id="A0A916JU60"/>
<evidence type="ECO:0008006" key="3">
    <source>
        <dbReference type="Google" id="ProtNLM"/>
    </source>
</evidence>
<evidence type="ECO:0000313" key="2">
    <source>
        <dbReference type="Proteomes" id="UP000693892"/>
    </source>
</evidence>
<organism evidence="1 2">
    <name type="scientific">Leucobacter soli</name>
    <dbReference type="NCBI Taxonomy" id="2812850"/>
    <lineage>
        <taxon>Bacteria</taxon>
        <taxon>Bacillati</taxon>
        <taxon>Actinomycetota</taxon>
        <taxon>Actinomycetes</taxon>
        <taxon>Micrococcales</taxon>
        <taxon>Microbacteriaceae</taxon>
        <taxon>Leucobacter</taxon>
    </lineage>
</organism>
<sequence>MSGSLAASLGGAPALTYECSRAGCREAAGQAIRWRNPKIHAEDRWKTWLACDEHLEFLREFLAARSFPLEVVPVAELSDRATEGGR</sequence>
<evidence type="ECO:0000313" key="1">
    <source>
        <dbReference type="EMBL" id="CAG7603202.1"/>
    </source>
</evidence>
<dbReference type="RefSeq" id="WP_218114246.1">
    <property type="nucleotide sequence ID" value="NZ_CAJVAP010000005.1"/>
</dbReference>
<dbReference type="Proteomes" id="UP000693892">
    <property type="component" value="Unassembled WGS sequence"/>
</dbReference>
<keyword evidence="2" id="KW-1185">Reference proteome</keyword>
<gene>
    <name evidence="1" type="ORF">LEUCIP111803_00628</name>
</gene>
<comment type="caution">
    <text evidence="1">The sequence shown here is derived from an EMBL/GenBank/DDBJ whole genome shotgun (WGS) entry which is preliminary data.</text>
</comment>
<proteinExistence type="predicted"/>
<protein>
    <recommendedName>
        <fullName evidence="3">Acetone carboxylase</fullName>
    </recommendedName>
</protein>
<dbReference type="EMBL" id="CAJVAP010000005">
    <property type="protein sequence ID" value="CAG7603202.1"/>
    <property type="molecule type" value="Genomic_DNA"/>
</dbReference>